<dbReference type="GO" id="GO:0003690">
    <property type="term" value="F:double-stranded DNA binding"/>
    <property type="evidence" value="ECO:0007669"/>
    <property type="project" value="TreeGrafter"/>
</dbReference>
<dbReference type="EMBL" id="MCGR01000047">
    <property type="protein sequence ID" value="ORY73268.1"/>
    <property type="molecule type" value="Genomic_DNA"/>
</dbReference>
<dbReference type="FunFam" id="1.10.1600.10:FF:000002">
    <property type="entry name" value="X-ray repair cross-complementing protein 5"/>
    <property type="match status" value="1"/>
</dbReference>
<evidence type="ECO:0000256" key="14">
    <source>
        <dbReference type="ARBA" id="ARBA00023172"/>
    </source>
</evidence>
<dbReference type="GO" id="GO:0016787">
    <property type="term" value="F:hydrolase activity"/>
    <property type="evidence" value="ECO:0007669"/>
    <property type="project" value="UniProtKB-KW"/>
</dbReference>
<keyword evidence="13" id="KW-0238">DNA-binding</keyword>
<dbReference type="GO" id="GO:0005524">
    <property type="term" value="F:ATP binding"/>
    <property type="evidence" value="ECO:0007669"/>
    <property type="project" value="UniProtKB-KW"/>
</dbReference>
<dbReference type="InterPro" id="IPR036465">
    <property type="entry name" value="vWFA_dom_sf"/>
</dbReference>
<feature type="compositionally biased region" description="Acidic residues" evidence="18">
    <location>
        <begin position="883"/>
        <end position="898"/>
    </location>
</feature>
<feature type="compositionally biased region" description="Acidic residues" evidence="18">
    <location>
        <begin position="480"/>
        <end position="497"/>
    </location>
</feature>
<feature type="compositionally biased region" description="Pro residues" evidence="18">
    <location>
        <begin position="869"/>
        <end position="878"/>
    </location>
</feature>
<evidence type="ECO:0000256" key="16">
    <source>
        <dbReference type="ARBA" id="ARBA00023242"/>
    </source>
</evidence>
<dbReference type="PANTHER" id="PTHR12604">
    <property type="entry name" value="KU AUTOANTIGEN DNA HELICASE"/>
    <property type="match status" value="1"/>
</dbReference>
<dbReference type="GO" id="GO:0006303">
    <property type="term" value="P:double-strand break repair via nonhomologous end joining"/>
    <property type="evidence" value="ECO:0007669"/>
    <property type="project" value="InterPro"/>
</dbReference>
<evidence type="ECO:0000256" key="7">
    <source>
        <dbReference type="ARBA" id="ARBA00022741"/>
    </source>
</evidence>
<dbReference type="InterPro" id="IPR024193">
    <property type="entry name" value="Ku80"/>
</dbReference>
<dbReference type="InterPro" id="IPR016194">
    <property type="entry name" value="SPOC-like_C_dom_sf"/>
</dbReference>
<protein>
    <recommendedName>
        <fullName evidence="5">ATP-dependent DNA helicase II subunit 2</fullName>
        <ecNumber evidence="4">3.6.4.12</ecNumber>
    </recommendedName>
    <alternativeName>
        <fullName evidence="17">ATP-dependent DNA helicase II subunit Ku80</fullName>
    </alternativeName>
</protein>
<keyword evidence="21" id="KW-1185">Reference proteome</keyword>
<feature type="region of interest" description="Disordered" evidence="18">
    <location>
        <begin position="318"/>
        <end position="393"/>
    </location>
</feature>
<keyword evidence="10" id="KW-0347">Helicase</keyword>
<dbReference type="GO" id="GO:0043564">
    <property type="term" value="C:Ku70:Ku80 complex"/>
    <property type="evidence" value="ECO:0007669"/>
    <property type="project" value="InterPro"/>
</dbReference>
<dbReference type="InterPro" id="IPR014893">
    <property type="entry name" value="Ku_PK_bind"/>
</dbReference>
<dbReference type="Gene3D" id="2.40.290.10">
    <property type="match status" value="1"/>
</dbReference>
<dbReference type="AlphaFoldDB" id="A0A1Y2ENY8"/>
<feature type="region of interest" description="Disordered" evidence="18">
    <location>
        <begin position="824"/>
        <end position="915"/>
    </location>
</feature>
<reference evidence="20 21" key="1">
    <citation type="submission" date="2016-07" db="EMBL/GenBank/DDBJ databases">
        <title>Pervasive Adenine N6-methylation of Active Genes in Fungi.</title>
        <authorList>
            <consortium name="DOE Joint Genome Institute"/>
            <person name="Mondo S.J."/>
            <person name="Dannebaum R.O."/>
            <person name="Kuo R.C."/>
            <person name="Labutti K."/>
            <person name="Haridas S."/>
            <person name="Kuo A."/>
            <person name="Salamov A."/>
            <person name="Ahrendt S.R."/>
            <person name="Lipzen A."/>
            <person name="Sullivan W."/>
            <person name="Andreopoulos W.B."/>
            <person name="Clum A."/>
            <person name="Lindquist E."/>
            <person name="Daum C."/>
            <person name="Ramamoorthy G.K."/>
            <person name="Gryganskyi A."/>
            <person name="Culley D."/>
            <person name="Magnuson J.K."/>
            <person name="James T.Y."/>
            <person name="O'Malley M.A."/>
            <person name="Stajich J.E."/>
            <person name="Spatafora J.W."/>
            <person name="Visel A."/>
            <person name="Grigoriev I.V."/>
        </authorList>
    </citation>
    <scope>NUCLEOTIDE SEQUENCE [LARGE SCALE GENOMIC DNA]</scope>
    <source>
        <strain evidence="20 21">62-1032</strain>
    </source>
</reference>
<accession>A0A1Y2ENY8</accession>
<dbReference type="InterPro" id="IPR006164">
    <property type="entry name" value="DNA_bd_Ku70/Ku80"/>
</dbReference>
<evidence type="ECO:0000313" key="20">
    <source>
        <dbReference type="EMBL" id="ORY73268.1"/>
    </source>
</evidence>
<keyword evidence="7" id="KW-0547">Nucleotide-binding</keyword>
<keyword evidence="14" id="KW-0233">DNA recombination</keyword>
<evidence type="ECO:0000256" key="6">
    <source>
        <dbReference type="ARBA" id="ARBA00022454"/>
    </source>
</evidence>
<dbReference type="EC" id="3.6.4.12" evidence="4"/>
<dbReference type="Gene3D" id="1.25.40.240">
    <property type="entry name" value="Ku, C-terminal domain"/>
    <property type="match status" value="1"/>
</dbReference>
<sequence length="1034" mass="114242">MVISSNSAALFVLDCSYSMAQPRPFTQGSGDRATTTDSAPIDLAKTYIKSKIIQRILRDLRTTPVSLLCYAHRKSKNVLTQRQKDAAASGEGEPYVKEEDVYRNMYEQISMTSTLSAELVGRVEECRAGEGPDAYEGEEGFSADAHSALILSLETFDAAPSRVWGASWKRDVYLLTDGESECDWERWEDTRERFREKGVGLKVLGFNFDDEESGYVEKDKSAIKRTNEEHFHFLTTSLSSTEPLSFSSTDTLSRALSALSLPSLKSVNSVIMPMQLSIGSAKDHPESTITMHVDVKKAVSSATSVGLKRFSLRGFARSGRTGREMEEEVEKAKESQAAGGQSQRPREGDQDVQMAEPSSIKAPTPSIFSTTQPNSTPNPFSTSNTNGTTQPRTYEMGDIGRTLPRLLLEEGLVPPSADSDDEDDIAEAASHAVTTEKIYRYRPLPEEYAAKEKAREDARKVKLEEKRRAARLAGEPLPGSEDELEEEEEEVEEEDPDSWPAVLPEALSAVYEYGGEFVSAEDMSEGVGELMGLRTGMEILGFMKMEQVKFHHRLSDVYYVLPVSTQPGSSLLFSSFINAMFERKSCAIVRFVGKSSKDRKNADRERWPDPKLGIMWPVIEEETGVEYCWWVKMPFAEDLRQLDFPSLTTVTTSHGKILTEHPNLPTEAQQEAMDQFVDDMDLSGVTEGEDKDGNPLPWFQISKSYNPAIHNIHNTLVYRLSNAYGPLPPVSEELVKYLAPPEEVVEKAKGSLKRVREEMGVRVVPPRPKKTAKKVNNFSGAQEAAKEKEANPAFDFVEDVMGGLGGFKGGKKAEGEVLELGVGAGVGKGKGRIEGEGEGEAMEVDLKEQLVPMDQDEEEEQEDRKIKPDPSPSRPKPIPEVSLLDDDSEPEPDTEDEASPAPRPTTAAAATATAAPSVELNELTYLEDFVRVRDEQGAEVAVRSLVDLVGRLVEKSFSSQNYEKGVKALRRAREESRGSPSFYNTPLTNLLTALRSNPHKTDFIHRIKEAGVGAIIGSKARGGVTEEEAERLLA</sequence>
<evidence type="ECO:0000256" key="18">
    <source>
        <dbReference type="SAM" id="MobiDB-lite"/>
    </source>
</evidence>
<dbReference type="InterPro" id="IPR036494">
    <property type="entry name" value="Ku_C_sf"/>
</dbReference>
<dbReference type="Proteomes" id="UP000193467">
    <property type="component" value="Unassembled WGS sequence"/>
</dbReference>
<gene>
    <name evidence="20" type="ORF">BCR35DRAFT_307290</name>
</gene>
<name>A0A1Y2ENY8_9BASI</name>
<keyword evidence="9" id="KW-0378">Hydrolase</keyword>
<feature type="compositionally biased region" description="Polar residues" evidence="18">
    <location>
        <begin position="366"/>
        <end position="392"/>
    </location>
</feature>
<evidence type="ECO:0000256" key="13">
    <source>
        <dbReference type="ARBA" id="ARBA00023125"/>
    </source>
</evidence>
<dbReference type="Gene3D" id="1.10.1600.10">
    <property type="match status" value="1"/>
</dbReference>
<dbReference type="GO" id="GO:0006310">
    <property type="term" value="P:DNA recombination"/>
    <property type="evidence" value="ECO:0007669"/>
    <property type="project" value="UniProtKB-KW"/>
</dbReference>
<dbReference type="GO" id="GO:0003684">
    <property type="term" value="F:damaged DNA binding"/>
    <property type="evidence" value="ECO:0007669"/>
    <property type="project" value="InterPro"/>
</dbReference>
<evidence type="ECO:0000256" key="8">
    <source>
        <dbReference type="ARBA" id="ARBA00022763"/>
    </source>
</evidence>
<dbReference type="Pfam" id="PF02735">
    <property type="entry name" value="Ku"/>
    <property type="match status" value="1"/>
</dbReference>
<keyword evidence="11" id="KW-0067">ATP-binding</keyword>
<dbReference type="SMART" id="SM00559">
    <property type="entry name" value="Ku78"/>
    <property type="match status" value="1"/>
</dbReference>
<proteinExistence type="inferred from homology"/>
<evidence type="ECO:0000256" key="2">
    <source>
        <dbReference type="ARBA" id="ARBA00004574"/>
    </source>
</evidence>
<keyword evidence="16" id="KW-0539">Nucleus</keyword>
<keyword evidence="8" id="KW-0227">DNA damage</keyword>
<keyword evidence="6" id="KW-0158">Chromosome</keyword>
<keyword evidence="12" id="KW-0779">Telomere</keyword>
<dbReference type="Pfam" id="PF08785">
    <property type="entry name" value="Ku_PK_bind"/>
    <property type="match status" value="1"/>
</dbReference>
<dbReference type="SUPFAM" id="SSF101420">
    <property type="entry name" value="C-terminal domain of Ku80"/>
    <property type="match status" value="1"/>
</dbReference>
<dbReference type="GO" id="GO:0000781">
    <property type="term" value="C:chromosome, telomeric region"/>
    <property type="evidence" value="ECO:0007669"/>
    <property type="project" value="UniProtKB-SubCell"/>
</dbReference>
<dbReference type="GO" id="GO:0042162">
    <property type="term" value="F:telomeric DNA binding"/>
    <property type="evidence" value="ECO:0007669"/>
    <property type="project" value="InterPro"/>
</dbReference>
<dbReference type="PANTHER" id="PTHR12604:SF4">
    <property type="entry name" value="X-RAY REPAIR CROSS-COMPLEMENTING PROTEIN 5"/>
    <property type="match status" value="1"/>
</dbReference>
<dbReference type="Gene3D" id="3.40.50.410">
    <property type="entry name" value="von Willebrand factor, type A domain"/>
    <property type="match status" value="1"/>
</dbReference>
<comment type="subcellular location">
    <subcellularLocation>
        <location evidence="2">Chromosome</location>
        <location evidence="2">Telomere</location>
    </subcellularLocation>
    <subcellularLocation>
        <location evidence="1">Nucleus</location>
    </subcellularLocation>
</comment>
<dbReference type="OrthoDB" id="30826at2759"/>
<feature type="domain" description="Ku" evidence="19">
    <location>
        <begin position="499"/>
        <end position="650"/>
    </location>
</feature>
<dbReference type="CDD" id="cd00873">
    <property type="entry name" value="KU80"/>
    <property type="match status" value="1"/>
</dbReference>
<evidence type="ECO:0000313" key="21">
    <source>
        <dbReference type="Proteomes" id="UP000193467"/>
    </source>
</evidence>
<evidence type="ECO:0000256" key="9">
    <source>
        <dbReference type="ARBA" id="ARBA00022801"/>
    </source>
</evidence>
<evidence type="ECO:0000256" key="12">
    <source>
        <dbReference type="ARBA" id="ARBA00022895"/>
    </source>
</evidence>
<evidence type="ECO:0000256" key="3">
    <source>
        <dbReference type="ARBA" id="ARBA00007726"/>
    </source>
</evidence>
<comment type="caution">
    <text evidence="20">The sequence shown here is derived from an EMBL/GenBank/DDBJ whole genome shotgun (WGS) entry which is preliminary data.</text>
</comment>
<feature type="region of interest" description="Disordered" evidence="18">
    <location>
        <begin position="470"/>
        <end position="498"/>
    </location>
</feature>
<evidence type="ECO:0000256" key="10">
    <source>
        <dbReference type="ARBA" id="ARBA00022806"/>
    </source>
</evidence>
<organism evidence="20 21">
    <name type="scientific">Leucosporidium creatinivorum</name>
    <dbReference type="NCBI Taxonomy" id="106004"/>
    <lineage>
        <taxon>Eukaryota</taxon>
        <taxon>Fungi</taxon>
        <taxon>Dikarya</taxon>
        <taxon>Basidiomycota</taxon>
        <taxon>Pucciniomycotina</taxon>
        <taxon>Microbotryomycetes</taxon>
        <taxon>Leucosporidiales</taxon>
        <taxon>Leucosporidium</taxon>
    </lineage>
</organism>
<evidence type="ECO:0000259" key="19">
    <source>
        <dbReference type="SMART" id="SM00559"/>
    </source>
</evidence>
<dbReference type="SUPFAM" id="SSF100939">
    <property type="entry name" value="SPOC domain-like"/>
    <property type="match status" value="1"/>
</dbReference>
<evidence type="ECO:0000256" key="15">
    <source>
        <dbReference type="ARBA" id="ARBA00023204"/>
    </source>
</evidence>
<evidence type="ECO:0000256" key="1">
    <source>
        <dbReference type="ARBA" id="ARBA00004123"/>
    </source>
</evidence>
<evidence type="ECO:0000256" key="11">
    <source>
        <dbReference type="ARBA" id="ARBA00022840"/>
    </source>
</evidence>
<dbReference type="STRING" id="106004.A0A1Y2ENY8"/>
<dbReference type="SUPFAM" id="SSF53300">
    <property type="entry name" value="vWA-like"/>
    <property type="match status" value="1"/>
</dbReference>
<evidence type="ECO:0000256" key="5">
    <source>
        <dbReference type="ARBA" id="ARBA00021792"/>
    </source>
</evidence>
<feature type="compositionally biased region" description="Low complexity" evidence="18">
    <location>
        <begin position="904"/>
        <end position="915"/>
    </location>
</feature>
<dbReference type="GO" id="GO:0000723">
    <property type="term" value="P:telomere maintenance"/>
    <property type="evidence" value="ECO:0007669"/>
    <property type="project" value="InterPro"/>
</dbReference>
<dbReference type="InParanoid" id="A0A1Y2ENY8"/>
<evidence type="ECO:0000256" key="17">
    <source>
        <dbReference type="ARBA" id="ARBA00031847"/>
    </source>
</evidence>
<dbReference type="GO" id="GO:0003678">
    <property type="term" value="F:DNA helicase activity"/>
    <property type="evidence" value="ECO:0007669"/>
    <property type="project" value="UniProtKB-EC"/>
</dbReference>
<comment type="similarity">
    <text evidence="3">Belongs to the ku80 family.</text>
</comment>
<evidence type="ECO:0000256" key="4">
    <source>
        <dbReference type="ARBA" id="ARBA00012551"/>
    </source>
</evidence>
<keyword evidence="15" id="KW-0234">DNA repair</keyword>